<evidence type="ECO:0000256" key="21">
    <source>
        <dbReference type="SAM" id="MobiDB-lite"/>
    </source>
</evidence>
<dbReference type="GO" id="GO:0006260">
    <property type="term" value="P:DNA replication"/>
    <property type="evidence" value="ECO:0007669"/>
    <property type="project" value="UniProtKB-KW"/>
</dbReference>
<sequence length="1435" mass="155972">MPTSSMAEQPHAVTAAAAAAREAADADATPRASSLQQHTPSAPSSVAVGLLLGAICVLSVAIRLFPAVKWGSVIHEYDPHFNYRVAKVLSAHGAEELRDWFDDRAWYPLGRAVGPTLYPGLMVAAVAIQRIAESVFLVPLNVRDACVFVAPIFAAFASLALYALTKEATGKATTALVAATLLALSPAYISRSTAGSFDNEGVAIFLLIATFWLWIRAVRSGSMFAAGATALVYFAMVVSWGGYVLIINLIPLHVLAVVAAGQYSSRLYIAYSTFYPLATLLAMQVPFVGFNIVLKAETAGSHAVFLGLQAFAFVRFLQQELPIEQFRRLLVAALSAAAALAAVAVVTAMLLGKLQWSGRSLTLLDPSYAAKHIPIIASVGEHQPPPWSAFYLSLGPLLILAPLGMFVCFQRFDEAHVFMVVYSVFSFYFAGIMVRLLLTLAPAACFLSAVGVSELLEKVSTMTRLTLQPEAAAPSSSSESAEAEPSPASGPATTPTRSTHKSRKRHDASAASVNASAAALALAAQRRAELQQQVKDSFWGDVKTHVLQVLRFSPAKEDRSKLPDALGLFLVAVLLLLVVHARHCASVAHKAYSSTSMEIESWNRETGPVVHDDLREAYFWLRMNTPDDAKILSWWDYGYQISALSNRTVLVDNNTWNNTHIATVGRVLVSDEDAAWPILQSLEVDYVLVLFGGRVEHSNLGDDVDKMAWIIRIAQGVFPDAVLESEFKVNNQYVFETSNATSAMTSSLLYKMCYHQFLSDATANDTTVDNDASYAGINDPKRSTKIDARGISFKHLEEAFTSESWFVRIYRSARGGSREACTMALASVLRPLLSTPSSLAAALFLSASQLAPPHNGIELGMSAKRFAPVLRRLVTDNGADDVDVPWSTLLPSLPDYSAAIPWLASRGHLNFRLDSATNDGAYRGALTIADAHAELLAIAKEEGTGSQLRKQDRALALLRRCRTTDELVYLVRLLAHQKLRIAMGDKSILTALAAACLPEHSEELASSASPARRRWVAAVTQAYSQLPDYGALAAILSQIVAEESGQHDGDDSSLIEKMIKRLMHDAAPVVGTPVLPMAAYPLSSAREALDRLRRLGAGATCEHKYDGARVQLHWRRDGTGRVFSRNLEDQTARYGSLLDTIAAQVSPDVRELVVEGEVVALDRVSGSFLPFQVLQQVSPDASTPTAELGLFMFDLLTLNSENWMSRSLFDRRTALSQALRPRSGYLELVTSIDLCFETDSEQEQEDKMMAALRHAVDHGTFLPDTLDLVPVAAYYGRGRRAGQFGSFLLASFDSTTGRFETIGKVGSGFSDAQLAELSDSLRNDVAHEGPSPLVVSAPSQARPDVWCRPRRVWEIKATQLTRSPSYMTAHALLAEDGACSQAARRPKGLGLRFPRFVRVRDDKSPEQATDSAEIARLFHAANSATQGARNEDERP</sequence>
<evidence type="ECO:0000256" key="15">
    <source>
        <dbReference type="ARBA" id="ARBA00022840"/>
    </source>
</evidence>
<evidence type="ECO:0000256" key="12">
    <source>
        <dbReference type="ARBA" id="ARBA00022705"/>
    </source>
</evidence>
<organism evidence="24 25">
    <name type="scientific">Pythium insidiosum</name>
    <name type="common">Pythiosis disease agent</name>
    <dbReference type="NCBI Taxonomy" id="114742"/>
    <lineage>
        <taxon>Eukaryota</taxon>
        <taxon>Sar</taxon>
        <taxon>Stramenopiles</taxon>
        <taxon>Oomycota</taxon>
        <taxon>Peronosporomycetes</taxon>
        <taxon>Pythiales</taxon>
        <taxon>Pythiaceae</taxon>
        <taxon>Pythium</taxon>
    </lineage>
</organism>
<evidence type="ECO:0000256" key="17">
    <source>
        <dbReference type="ARBA" id="ARBA00022989"/>
    </source>
</evidence>
<feature type="transmembrane region" description="Helical" evidence="22">
    <location>
        <begin position="389"/>
        <end position="409"/>
    </location>
</feature>
<keyword evidence="11 22" id="KW-0812">Transmembrane</keyword>
<keyword evidence="15" id="KW-0067">ATP-binding</keyword>
<dbReference type="EMBL" id="JAKCXM010000130">
    <property type="protein sequence ID" value="KAJ0401381.1"/>
    <property type="molecule type" value="Genomic_DNA"/>
</dbReference>
<dbReference type="PROSITE" id="PS50160">
    <property type="entry name" value="DNA_LIGASE_A3"/>
    <property type="match status" value="1"/>
</dbReference>
<keyword evidence="16" id="KW-0460">Magnesium</keyword>
<dbReference type="FunFam" id="2.40.50.140:FF:000062">
    <property type="entry name" value="DNA ligase"/>
    <property type="match status" value="1"/>
</dbReference>
<dbReference type="Gene3D" id="1.10.3260.10">
    <property type="entry name" value="DNA ligase, ATP-dependent, N-terminal domain"/>
    <property type="match status" value="1"/>
</dbReference>
<keyword evidence="10" id="KW-0808">Transferase</keyword>
<comment type="catalytic activity">
    <reaction evidence="20">
        <text>a di-trans,poly-cis-dolichyl diphosphooligosaccharide + L-asparaginyl-[protein] = N(4)-(oligosaccharide-(1-&gt;4)-N-acetyl-beta-D-glucosaminyl-(1-&gt;4)-N-acetyl-beta-D-glucosaminyl)-L-asparaginyl-[protein] + a di-trans,poly-cis-dolichyl diphosphate + H(+)</text>
        <dbReference type="Rhea" id="RHEA:22980"/>
        <dbReference type="Rhea" id="RHEA-COMP:12804"/>
        <dbReference type="Rhea" id="RHEA-COMP:12805"/>
        <dbReference type="Rhea" id="RHEA-COMP:19506"/>
        <dbReference type="Rhea" id="RHEA-COMP:19509"/>
        <dbReference type="ChEBI" id="CHEBI:15378"/>
        <dbReference type="ChEBI" id="CHEBI:50347"/>
        <dbReference type="ChEBI" id="CHEBI:57497"/>
        <dbReference type="ChEBI" id="CHEBI:57570"/>
        <dbReference type="ChEBI" id="CHEBI:132529"/>
        <dbReference type="EC" id="2.4.99.18"/>
    </reaction>
</comment>
<protein>
    <recommendedName>
        <fullName evidence="7">dolichyl-diphosphooligosaccharide--protein glycotransferase</fullName>
        <ecNumber evidence="7">2.4.99.18</ecNumber>
    </recommendedName>
</protein>
<name>A0AAD5M1W6_PYTIN</name>
<comment type="caution">
    <text evidence="24">The sequence shown here is derived from an EMBL/GenBank/DDBJ whole genome shotgun (WGS) entry which is preliminary data.</text>
</comment>
<dbReference type="InterPro" id="IPR036599">
    <property type="entry name" value="DNA_ligase_N_sf"/>
</dbReference>
<evidence type="ECO:0000256" key="13">
    <source>
        <dbReference type="ARBA" id="ARBA00022723"/>
    </source>
</evidence>
<dbReference type="InterPro" id="IPR012340">
    <property type="entry name" value="NA-bd_OB-fold"/>
</dbReference>
<dbReference type="GO" id="GO:0006281">
    <property type="term" value="P:DNA repair"/>
    <property type="evidence" value="ECO:0007669"/>
    <property type="project" value="InterPro"/>
</dbReference>
<dbReference type="InterPro" id="IPR012310">
    <property type="entry name" value="DNA_ligase_ATP-dep_cent"/>
</dbReference>
<evidence type="ECO:0000256" key="6">
    <source>
        <dbReference type="ARBA" id="ARBA00010810"/>
    </source>
</evidence>
<dbReference type="SUPFAM" id="SSF50249">
    <property type="entry name" value="Nucleic acid-binding proteins"/>
    <property type="match status" value="1"/>
</dbReference>
<dbReference type="GO" id="GO:0005524">
    <property type="term" value="F:ATP binding"/>
    <property type="evidence" value="ECO:0007669"/>
    <property type="project" value="UniProtKB-KW"/>
</dbReference>
<dbReference type="InterPro" id="IPR048307">
    <property type="entry name" value="STT3_N"/>
</dbReference>
<evidence type="ECO:0000313" key="24">
    <source>
        <dbReference type="EMBL" id="KAJ0401381.1"/>
    </source>
</evidence>
<comment type="subcellular location">
    <subcellularLocation>
        <location evidence="3">Endomembrane system</location>
        <topology evidence="3">Multi-pass membrane protein</topology>
    </subcellularLocation>
</comment>
<dbReference type="Gene3D" id="3.30.470.30">
    <property type="entry name" value="DNA ligase/mRNA capping enzyme"/>
    <property type="match status" value="1"/>
</dbReference>
<dbReference type="EC" id="2.4.99.18" evidence="7"/>
<feature type="region of interest" description="Disordered" evidence="21">
    <location>
        <begin position="468"/>
        <end position="508"/>
    </location>
</feature>
<feature type="transmembrane region" description="Helical" evidence="22">
    <location>
        <begin position="329"/>
        <end position="351"/>
    </location>
</feature>
<keyword evidence="14" id="KW-0547">Nucleotide-binding</keyword>
<dbReference type="Pfam" id="PF04679">
    <property type="entry name" value="DNA_ligase_A_C"/>
    <property type="match status" value="1"/>
</dbReference>
<dbReference type="PROSITE" id="PS00697">
    <property type="entry name" value="DNA_LIGASE_A1"/>
    <property type="match status" value="1"/>
</dbReference>
<comment type="cofactor">
    <cofactor evidence="1">
        <name>Mn(2+)</name>
        <dbReference type="ChEBI" id="CHEBI:29035"/>
    </cofactor>
</comment>
<evidence type="ECO:0000256" key="7">
    <source>
        <dbReference type="ARBA" id="ARBA00012605"/>
    </source>
</evidence>
<feature type="domain" description="ATP-dependent DNA ligase family profile" evidence="23">
    <location>
        <begin position="1181"/>
        <end position="1293"/>
    </location>
</feature>
<dbReference type="Proteomes" id="UP001209570">
    <property type="component" value="Unassembled WGS sequence"/>
</dbReference>
<evidence type="ECO:0000256" key="3">
    <source>
        <dbReference type="ARBA" id="ARBA00004127"/>
    </source>
</evidence>
<evidence type="ECO:0000256" key="20">
    <source>
        <dbReference type="ARBA" id="ARBA00048829"/>
    </source>
</evidence>
<dbReference type="SUPFAM" id="SSF117018">
    <property type="entry name" value="ATP-dependent DNA ligase DNA-binding domain"/>
    <property type="match status" value="1"/>
</dbReference>
<keyword evidence="18 22" id="KW-0472">Membrane</keyword>
<feature type="transmembrane region" description="Helical" evidence="22">
    <location>
        <begin position="230"/>
        <end position="256"/>
    </location>
</feature>
<feature type="transmembrane region" description="Helical" evidence="22">
    <location>
        <begin position="145"/>
        <end position="164"/>
    </location>
</feature>
<dbReference type="Gene3D" id="2.40.50.140">
    <property type="entry name" value="Nucleic acid-binding proteins"/>
    <property type="match status" value="1"/>
</dbReference>
<dbReference type="GO" id="GO:0003677">
    <property type="term" value="F:DNA binding"/>
    <property type="evidence" value="ECO:0007669"/>
    <property type="project" value="InterPro"/>
</dbReference>
<evidence type="ECO:0000256" key="4">
    <source>
        <dbReference type="ARBA" id="ARBA00004922"/>
    </source>
</evidence>
<feature type="transmembrane region" description="Helical" evidence="22">
    <location>
        <begin position="201"/>
        <end position="218"/>
    </location>
</feature>
<keyword evidence="8" id="KW-0436">Ligase</keyword>
<feature type="transmembrane region" description="Helical" evidence="22">
    <location>
        <begin position="299"/>
        <end position="317"/>
    </location>
</feature>
<feature type="compositionally biased region" description="Low complexity" evidence="21">
    <location>
        <begin position="469"/>
        <end position="497"/>
    </location>
</feature>
<dbReference type="GO" id="GO:0004579">
    <property type="term" value="F:dolichyl-diphosphooligosaccharide-protein glycotransferase activity"/>
    <property type="evidence" value="ECO:0007669"/>
    <property type="project" value="UniProtKB-EC"/>
</dbReference>
<dbReference type="GO" id="GO:0003910">
    <property type="term" value="F:DNA ligase (ATP) activity"/>
    <property type="evidence" value="ECO:0007669"/>
    <property type="project" value="InterPro"/>
</dbReference>
<keyword evidence="17 22" id="KW-1133">Transmembrane helix</keyword>
<proteinExistence type="inferred from homology"/>
<feature type="transmembrane region" description="Helical" evidence="22">
    <location>
        <begin position="268"/>
        <end position="293"/>
    </location>
</feature>
<evidence type="ECO:0000256" key="16">
    <source>
        <dbReference type="ARBA" id="ARBA00022842"/>
    </source>
</evidence>
<evidence type="ECO:0000256" key="18">
    <source>
        <dbReference type="ARBA" id="ARBA00023136"/>
    </source>
</evidence>
<dbReference type="InterPro" id="IPR012308">
    <property type="entry name" value="DNA_ligase_ATP-dep_N"/>
</dbReference>
<comment type="pathway">
    <text evidence="4">Protein modification; protein glycosylation.</text>
</comment>
<keyword evidence="19" id="KW-0464">Manganese</keyword>
<evidence type="ECO:0000256" key="22">
    <source>
        <dbReference type="SAM" id="Phobius"/>
    </source>
</evidence>
<keyword evidence="25" id="KW-1185">Reference proteome</keyword>
<dbReference type="GO" id="GO:0016020">
    <property type="term" value="C:membrane"/>
    <property type="evidence" value="ECO:0007669"/>
    <property type="project" value="InterPro"/>
</dbReference>
<evidence type="ECO:0000256" key="8">
    <source>
        <dbReference type="ARBA" id="ARBA00022598"/>
    </source>
</evidence>
<comment type="similarity">
    <text evidence="6">Belongs to the STT3 family.</text>
</comment>
<dbReference type="GO" id="GO:0046872">
    <property type="term" value="F:metal ion binding"/>
    <property type="evidence" value="ECO:0007669"/>
    <property type="project" value="UniProtKB-KW"/>
</dbReference>
<dbReference type="Gene3D" id="3.40.50.12610">
    <property type="match status" value="1"/>
</dbReference>
<dbReference type="InterPro" id="IPR012309">
    <property type="entry name" value="DNA_ligase_ATP-dep_C"/>
</dbReference>
<dbReference type="InterPro" id="IPR048999">
    <property type="entry name" value="STT3-PglB_core"/>
</dbReference>
<keyword evidence="12" id="KW-0235">DNA replication</keyword>
<evidence type="ECO:0000256" key="19">
    <source>
        <dbReference type="ARBA" id="ARBA00023211"/>
    </source>
</evidence>
<comment type="cofactor">
    <cofactor evidence="2">
        <name>Mg(2+)</name>
        <dbReference type="ChEBI" id="CHEBI:18420"/>
    </cofactor>
</comment>
<dbReference type="InterPro" id="IPR016059">
    <property type="entry name" value="DNA_ligase_ATP-dep_CS"/>
</dbReference>
<evidence type="ECO:0000313" key="25">
    <source>
        <dbReference type="Proteomes" id="UP001209570"/>
    </source>
</evidence>
<dbReference type="PANTHER" id="PTHR13872:SF1">
    <property type="entry name" value="DOLICHYL-DIPHOSPHOOLIGOSACCHARIDE--PROTEIN GLYCOSYLTRANSFERASE SUBUNIT STT3B"/>
    <property type="match status" value="1"/>
</dbReference>
<dbReference type="GO" id="GO:0006310">
    <property type="term" value="P:DNA recombination"/>
    <property type="evidence" value="ECO:0007669"/>
    <property type="project" value="InterPro"/>
</dbReference>
<feature type="transmembrane region" description="Helical" evidence="22">
    <location>
        <begin position="170"/>
        <end position="189"/>
    </location>
</feature>
<comment type="similarity">
    <text evidence="5">Belongs to the ATP-dependent DNA ligase family.</text>
</comment>
<dbReference type="InterPro" id="IPR003674">
    <property type="entry name" value="Oligo_trans_STT3"/>
</dbReference>
<accession>A0AAD5M1W6</accession>
<evidence type="ECO:0000256" key="5">
    <source>
        <dbReference type="ARBA" id="ARBA00007572"/>
    </source>
</evidence>
<keyword evidence="13" id="KW-0479">Metal-binding</keyword>
<evidence type="ECO:0000259" key="23">
    <source>
        <dbReference type="PROSITE" id="PS50160"/>
    </source>
</evidence>
<dbReference type="PANTHER" id="PTHR13872">
    <property type="entry name" value="DOLICHYL-DIPHOSPHOOLIGOSACCHARIDE--PROTEIN GLYCOSYLTRANSFERASE SUBUNIT"/>
    <property type="match status" value="1"/>
</dbReference>
<evidence type="ECO:0000256" key="10">
    <source>
        <dbReference type="ARBA" id="ARBA00022679"/>
    </source>
</evidence>
<evidence type="ECO:0000256" key="2">
    <source>
        <dbReference type="ARBA" id="ARBA00001946"/>
    </source>
</evidence>
<evidence type="ECO:0000256" key="14">
    <source>
        <dbReference type="ARBA" id="ARBA00022741"/>
    </source>
</evidence>
<dbReference type="CDD" id="cd07969">
    <property type="entry name" value="OBF_DNA_ligase_I"/>
    <property type="match status" value="1"/>
</dbReference>
<dbReference type="Pfam" id="PF04675">
    <property type="entry name" value="DNA_ligase_A_N"/>
    <property type="match status" value="1"/>
</dbReference>
<feature type="transmembrane region" description="Helical" evidence="22">
    <location>
        <begin position="117"/>
        <end position="138"/>
    </location>
</feature>
<keyword evidence="9" id="KW-0328">Glycosyltransferase</keyword>
<dbReference type="SUPFAM" id="SSF56091">
    <property type="entry name" value="DNA ligase/mRNA capping enzyme, catalytic domain"/>
    <property type="match status" value="1"/>
</dbReference>
<feature type="transmembrane region" description="Helical" evidence="22">
    <location>
        <begin position="416"/>
        <end position="434"/>
    </location>
</feature>
<dbReference type="Pfam" id="PF01068">
    <property type="entry name" value="DNA_ligase_A_M"/>
    <property type="match status" value="1"/>
</dbReference>
<evidence type="ECO:0000256" key="11">
    <source>
        <dbReference type="ARBA" id="ARBA00022692"/>
    </source>
</evidence>
<dbReference type="GO" id="GO:0012505">
    <property type="term" value="C:endomembrane system"/>
    <property type="evidence" value="ECO:0007669"/>
    <property type="project" value="UniProtKB-SubCell"/>
</dbReference>
<evidence type="ECO:0000256" key="9">
    <source>
        <dbReference type="ARBA" id="ARBA00022676"/>
    </source>
</evidence>
<dbReference type="Pfam" id="PF02516">
    <property type="entry name" value="STT3"/>
    <property type="match status" value="1"/>
</dbReference>
<reference evidence="24" key="1">
    <citation type="submission" date="2021-12" db="EMBL/GenBank/DDBJ databases">
        <title>Prjna785345.</title>
        <authorList>
            <person name="Rujirawat T."/>
            <person name="Krajaejun T."/>
        </authorList>
    </citation>
    <scope>NUCLEOTIDE SEQUENCE</scope>
    <source>
        <strain evidence="24">Pi057C3</strain>
    </source>
</reference>
<gene>
    <name evidence="24" type="ORF">P43SY_001319</name>
</gene>
<evidence type="ECO:0000256" key="1">
    <source>
        <dbReference type="ARBA" id="ARBA00001936"/>
    </source>
</evidence>
<feature type="transmembrane region" description="Helical" evidence="22">
    <location>
        <begin position="46"/>
        <end position="65"/>
    </location>
</feature>
<dbReference type="Pfam" id="PF21436">
    <property type="entry name" value="STT3-PglB_core"/>
    <property type="match status" value="1"/>
</dbReference>